<dbReference type="InterPro" id="IPR050361">
    <property type="entry name" value="MPP/UQCRC_Complex"/>
</dbReference>
<keyword evidence="4" id="KW-0645">Protease</keyword>
<dbReference type="GO" id="GO:0008233">
    <property type="term" value="F:peptidase activity"/>
    <property type="evidence" value="ECO:0007669"/>
    <property type="project" value="UniProtKB-KW"/>
</dbReference>
<dbReference type="PATRIC" id="fig|1001583.3.peg.816"/>
<feature type="domain" description="Peptidase M16 C-terminal" evidence="3">
    <location>
        <begin position="189"/>
        <end position="362"/>
    </location>
</feature>
<dbReference type="Gene3D" id="3.30.830.10">
    <property type="entry name" value="Metalloenzyme, LuxS/M16 peptidase-like"/>
    <property type="match status" value="2"/>
</dbReference>
<reference evidence="4 5" key="1">
    <citation type="journal article" date="2013" name="PLoS ONE">
        <title>Genomic Analysis by Deep Sequencing of the Probiotic Lactobacillus brevis KB290 Harboring Nine Plasmids Reveals Genomic Stability.</title>
        <authorList>
            <person name="Fukao M."/>
            <person name="Oshima K."/>
            <person name="Morita H."/>
            <person name="Toh H."/>
            <person name="Suda W."/>
            <person name="Kim S.W."/>
            <person name="Suzuki S."/>
            <person name="Yakabe T."/>
            <person name="Hattori M."/>
            <person name="Yajima N."/>
        </authorList>
    </citation>
    <scope>NUCLEOTIDE SEQUENCE [LARGE SCALE GENOMIC DNA]</scope>
    <source>
        <strain evidence="4 5">KB290</strain>
    </source>
</reference>
<dbReference type="SUPFAM" id="SSF63411">
    <property type="entry name" value="LuxS/MPP-like metallohydrolase"/>
    <property type="match status" value="2"/>
</dbReference>
<proteinExistence type="predicted"/>
<dbReference type="KEGG" id="lbk:LVISKB_0828"/>
<dbReference type="EMBL" id="AP012167">
    <property type="protein sequence ID" value="BAN06463.1"/>
    <property type="molecule type" value="Genomic_DNA"/>
</dbReference>
<evidence type="ECO:0000259" key="3">
    <source>
        <dbReference type="Pfam" id="PF05193"/>
    </source>
</evidence>
<dbReference type="GO" id="GO:0006508">
    <property type="term" value="P:proteolysis"/>
    <property type="evidence" value="ECO:0007669"/>
    <property type="project" value="UniProtKB-KW"/>
</dbReference>
<organism evidence="4 5">
    <name type="scientific">Levilactobacillus brevis KB290</name>
    <dbReference type="NCBI Taxonomy" id="1001583"/>
    <lineage>
        <taxon>Bacteria</taxon>
        <taxon>Bacillati</taxon>
        <taxon>Bacillota</taxon>
        <taxon>Bacilli</taxon>
        <taxon>Lactobacillales</taxon>
        <taxon>Lactobacillaceae</taxon>
        <taxon>Levilactobacillus</taxon>
    </lineage>
</organism>
<dbReference type="NCBIfam" id="NF047421">
    <property type="entry name" value="YfmH_fam"/>
    <property type="match status" value="1"/>
</dbReference>
<dbReference type="Proteomes" id="UP000012042">
    <property type="component" value="Chromosome"/>
</dbReference>
<feature type="coiled-coil region" evidence="1">
    <location>
        <begin position="344"/>
        <end position="371"/>
    </location>
</feature>
<accession>M5ACA7</accession>
<gene>
    <name evidence="4" type="ORF">LVISKB_0828</name>
</gene>
<evidence type="ECO:0000256" key="1">
    <source>
        <dbReference type="SAM" id="Coils"/>
    </source>
</evidence>
<feature type="domain" description="Peptidase M16 N-terminal" evidence="2">
    <location>
        <begin position="70"/>
        <end position="157"/>
    </location>
</feature>
<evidence type="ECO:0000313" key="5">
    <source>
        <dbReference type="Proteomes" id="UP000012042"/>
    </source>
</evidence>
<dbReference type="MEROPS" id="M16.A20"/>
<sequence length="435" mass="48391">MERRPVMLTKHAYNRLGETVYQTTLENGLKVILIPKADFHKTFAVMTTNYGAIDNEFVPRGQQQAVRFPDGIAHFLEHKLFEKEDHDAFDLFGQYGASANAFTSFTQTSYLFSTTNHVRENLDILLDFVQEPYFTAATVNKEKGIIGQEIQMYDDDPGWQSYFGMIGQLYPREPLHIDIAGTVESIAQITADDLYAAYQTFYHPSNMSLVIVGQLEPETVLAWITANQARKTFGPNEPIQRVASPQTPAAEIVPQTTRHLTVTRPKVSIGLRGYDEVPAGRAGLRYSAAVSLALDLLFNDTGDHYLRLYDANIIDDSFGYDFQVQRGAHFAQLAGDTDHPETFVSELTAILDDAAAQLVAAQEQFDLVKREAIGRLIGAINSVEAIANQYDGPLFGGTTIFDELTILEQLTFADVQQALAAFLAASQRTVYTILP</sequence>
<dbReference type="InterPro" id="IPR011765">
    <property type="entry name" value="Pept_M16_N"/>
</dbReference>
<dbReference type="GO" id="GO:0046872">
    <property type="term" value="F:metal ion binding"/>
    <property type="evidence" value="ECO:0007669"/>
    <property type="project" value="InterPro"/>
</dbReference>
<dbReference type="InterPro" id="IPR011249">
    <property type="entry name" value="Metalloenz_LuxS/M16"/>
</dbReference>
<name>M5ACA7_LEVBR</name>
<dbReference type="HOGENOM" id="CLU_052317_0_0_9"/>
<protein>
    <submittedName>
        <fullName evidence="4">Uncharacterized zinc protease ymfH</fullName>
    </submittedName>
</protein>
<dbReference type="PANTHER" id="PTHR11851">
    <property type="entry name" value="METALLOPROTEASE"/>
    <property type="match status" value="1"/>
</dbReference>
<dbReference type="InterPro" id="IPR007863">
    <property type="entry name" value="Peptidase_M16_C"/>
</dbReference>
<dbReference type="PANTHER" id="PTHR11851:SF134">
    <property type="entry name" value="ZINC-DEPENDENT PROTEASE"/>
    <property type="match status" value="1"/>
</dbReference>
<dbReference type="Pfam" id="PF05193">
    <property type="entry name" value="Peptidase_M16_C"/>
    <property type="match status" value="1"/>
</dbReference>
<keyword evidence="1" id="KW-0175">Coiled coil</keyword>
<evidence type="ECO:0000259" key="2">
    <source>
        <dbReference type="Pfam" id="PF00675"/>
    </source>
</evidence>
<dbReference type="Pfam" id="PF00675">
    <property type="entry name" value="Peptidase_M16"/>
    <property type="match status" value="1"/>
</dbReference>
<dbReference type="AlphaFoldDB" id="M5ACA7"/>
<evidence type="ECO:0000313" key="4">
    <source>
        <dbReference type="EMBL" id="BAN06463.1"/>
    </source>
</evidence>
<keyword evidence="4" id="KW-0378">Hydrolase</keyword>